<dbReference type="SMART" id="SM00421">
    <property type="entry name" value="HTH_LUXR"/>
    <property type="match status" value="1"/>
</dbReference>
<proteinExistence type="predicted"/>
<dbReference type="AlphaFoldDB" id="A0A1D8KBV5"/>
<organism evidence="2 3">
    <name type="scientific">Acidihalobacter aeolianus</name>
    <dbReference type="NCBI Taxonomy" id="2792603"/>
    <lineage>
        <taxon>Bacteria</taxon>
        <taxon>Pseudomonadati</taxon>
        <taxon>Pseudomonadota</taxon>
        <taxon>Gammaproteobacteria</taxon>
        <taxon>Chromatiales</taxon>
        <taxon>Ectothiorhodospiraceae</taxon>
        <taxon>Acidihalobacter</taxon>
    </lineage>
</organism>
<accession>A0A1D8KBV5</accession>
<dbReference type="InterPro" id="IPR000792">
    <property type="entry name" value="Tscrpt_reg_LuxR_C"/>
</dbReference>
<dbReference type="InterPro" id="IPR016032">
    <property type="entry name" value="Sig_transdc_resp-reg_C-effctor"/>
</dbReference>
<dbReference type="Gene3D" id="1.10.10.10">
    <property type="entry name" value="Winged helix-like DNA-binding domain superfamily/Winged helix DNA-binding domain"/>
    <property type="match status" value="1"/>
</dbReference>
<name>A0A1D8KBV5_9GAMM</name>
<dbReference type="KEGG" id="aaeo:BJI67_03835"/>
<keyword evidence="3" id="KW-1185">Reference proteome</keyword>
<gene>
    <name evidence="2" type="ORF">BJI67_03835</name>
</gene>
<feature type="domain" description="HTH luxR-type" evidence="1">
    <location>
        <begin position="207"/>
        <end position="264"/>
    </location>
</feature>
<dbReference type="InterPro" id="IPR036388">
    <property type="entry name" value="WH-like_DNA-bd_sf"/>
</dbReference>
<dbReference type="SUPFAM" id="SSF46894">
    <property type="entry name" value="C-terminal effector domain of the bipartite response regulators"/>
    <property type="match status" value="1"/>
</dbReference>
<sequence length="269" mass="30666">MGHATKEETTTNKRVFSFWDDLSDFGPESVDDAMHYCMGRLSAWIGAQNAYWIGTIRMVDGRDASLDALSGWRLRALHTLYPHLTHPRRLKQARKVFDSTDPGMSTLAALASAGQFRSYSLGTGMLDLEQYRQTDHYDYFYRKPGICDRIWVVFPVNVDAESCFCFDRIGDDVWFSAEDIEVVTQALRGIKWFHRQLLLSHGLGLASEKLMPAERRMAQALLSGASEKVIAERLGLTPASAHQYASMVYRKYGVRGRSEFMSLWVNNRF</sequence>
<evidence type="ECO:0000313" key="3">
    <source>
        <dbReference type="Proteomes" id="UP000095342"/>
    </source>
</evidence>
<dbReference type="GO" id="GO:0006355">
    <property type="term" value="P:regulation of DNA-templated transcription"/>
    <property type="evidence" value="ECO:0007669"/>
    <property type="project" value="InterPro"/>
</dbReference>
<protein>
    <recommendedName>
        <fullName evidence="1">HTH luxR-type domain-containing protein</fullName>
    </recommendedName>
</protein>
<evidence type="ECO:0000313" key="2">
    <source>
        <dbReference type="EMBL" id="AOV18407.1"/>
    </source>
</evidence>
<dbReference type="Proteomes" id="UP000095342">
    <property type="component" value="Chromosome"/>
</dbReference>
<reference evidence="2 3" key="1">
    <citation type="submission" date="2016-09" db="EMBL/GenBank/DDBJ databases">
        <title>Acidihalobacter prosperus V6 (DSM14174).</title>
        <authorList>
            <person name="Khaleque H.N."/>
            <person name="Ramsay J.P."/>
            <person name="Murphy R.J.T."/>
            <person name="Kaksonen A.H."/>
            <person name="Boxall N.J."/>
            <person name="Watkin E.L.J."/>
        </authorList>
    </citation>
    <scope>NUCLEOTIDE SEQUENCE [LARGE SCALE GENOMIC DNA]</scope>
    <source>
        <strain evidence="2 3">V6</strain>
    </source>
</reference>
<dbReference type="GO" id="GO:0003677">
    <property type="term" value="F:DNA binding"/>
    <property type="evidence" value="ECO:0007669"/>
    <property type="project" value="InterPro"/>
</dbReference>
<dbReference type="EMBL" id="CP017448">
    <property type="protein sequence ID" value="AOV18407.1"/>
    <property type="molecule type" value="Genomic_DNA"/>
</dbReference>
<evidence type="ECO:0000259" key="1">
    <source>
        <dbReference type="SMART" id="SM00421"/>
    </source>
</evidence>